<proteinExistence type="predicted"/>
<accession>A0A6I3JG20</accession>
<dbReference type="Pfam" id="PF08811">
    <property type="entry name" value="DUF1800"/>
    <property type="match status" value="1"/>
</dbReference>
<protein>
    <submittedName>
        <fullName evidence="2">DUF1800 family protein</fullName>
    </submittedName>
</protein>
<gene>
    <name evidence="2" type="ORF">GGQ22_18080</name>
</gene>
<organism evidence="2 3">
    <name type="scientific">Nocardioides marmotae</name>
    <dbReference type="NCBI Taxonomy" id="2663857"/>
    <lineage>
        <taxon>Bacteria</taxon>
        <taxon>Bacillati</taxon>
        <taxon>Actinomycetota</taxon>
        <taxon>Actinomycetes</taxon>
        <taxon>Propionibacteriales</taxon>
        <taxon>Nocardioidaceae</taxon>
        <taxon>Nocardioides</taxon>
    </lineage>
</organism>
<evidence type="ECO:0000313" key="2">
    <source>
        <dbReference type="EMBL" id="MTB96985.1"/>
    </source>
</evidence>
<name>A0A6I3JG20_9ACTN</name>
<comment type="caution">
    <text evidence="2">The sequence shown here is derived from an EMBL/GenBank/DDBJ whole genome shotgun (WGS) entry which is preliminary data.</text>
</comment>
<feature type="compositionally biased region" description="Low complexity" evidence="1">
    <location>
        <begin position="7"/>
        <end position="17"/>
    </location>
</feature>
<feature type="region of interest" description="Disordered" evidence="1">
    <location>
        <begin position="1"/>
        <end position="21"/>
    </location>
</feature>
<reference evidence="2 3" key="1">
    <citation type="submission" date="2019-10" db="EMBL/GenBank/DDBJ databases">
        <title>Nocardioides novel species isolated from the excrement of Marmot.</title>
        <authorList>
            <person name="Zhang G."/>
        </authorList>
    </citation>
    <scope>NUCLEOTIDE SEQUENCE [LARGE SCALE GENOMIC DNA]</scope>
    <source>
        <strain evidence="3">zg-579</strain>
    </source>
</reference>
<dbReference type="AlphaFoldDB" id="A0A6I3JG20"/>
<dbReference type="EMBL" id="WLCI01000019">
    <property type="protein sequence ID" value="MTB96985.1"/>
    <property type="molecule type" value="Genomic_DNA"/>
</dbReference>
<sequence length="511" mass="56358">MKPPRGPARGPRLLRGGFRPGGNHVSDHARRAAAYTPLPVLEPAAHHLVSRFSYGVTPALTKTVRAKGHLAWFEGQLRPAKVQDRPGDALAGWWPDLSRTPLELWTRQVTGVRGGWEVMRDYGSWLLARRHTSNRQVLEVMTEFWENHLHVPVTSDGHFTWRVRYGALIRQHALGRFDRMLVAAVTHPAMLLHLDGARSTAEAPNENLGRELLELFTVGRGRYTEADVKDSARILTGWHVDTNDTWQALYVPEHHSTGPVRVGTFRDPNRSRDGRAMTRRYLTHLARHPDTAAHLARKLAVAFVSDDPPAALVRKLARVYLQHDTAIVPVLRALVRSPAFRAAAGAKLRDPSADVVATYRALGVRLQKPASSSSATAAMLSSTGSLGLTTGTWPRPDGAPITNAAWSTPLRVLASVDLHWSMAHRSWPTKELVHRAPAAYLPPLPVTLRQLVDHASRIVLGKPAPAYLVEACALATGFPATEVVTAEHAIVKHHLSRVLATLLDSPDHYAR</sequence>
<evidence type="ECO:0000256" key="1">
    <source>
        <dbReference type="SAM" id="MobiDB-lite"/>
    </source>
</evidence>
<dbReference type="Proteomes" id="UP000433406">
    <property type="component" value="Unassembled WGS sequence"/>
</dbReference>
<keyword evidence="3" id="KW-1185">Reference proteome</keyword>
<dbReference type="InterPro" id="IPR014917">
    <property type="entry name" value="DUF1800"/>
</dbReference>
<evidence type="ECO:0000313" key="3">
    <source>
        <dbReference type="Proteomes" id="UP000433406"/>
    </source>
</evidence>